<dbReference type="PANTHER" id="PTHR36108">
    <property type="entry name" value="COLOSSIN-B-RELATED"/>
    <property type="match status" value="1"/>
</dbReference>
<proteinExistence type="inferred from homology"/>
<evidence type="ECO:0000313" key="4">
    <source>
        <dbReference type="EMBL" id="OJF72612.1"/>
    </source>
</evidence>
<dbReference type="PANTHER" id="PTHR36108:SF13">
    <property type="entry name" value="COLOSSIN-B-RELATED"/>
    <property type="match status" value="1"/>
</dbReference>
<keyword evidence="2" id="KW-0964">Secreted</keyword>
<accession>A0A1L8MPG3</accession>
<evidence type="ECO:0000256" key="2">
    <source>
        <dbReference type="ARBA" id="ARBA00022525"/>
    </source>
</evidence>
<dbReference type="InterPro" id="IPR013783">
    <property type="entry name" value="Ig-like_fold"/>
</dbReference>
<comment type="caution">
    <text evidence="4">The sequence shown here is derived from an EMBL/GenBank/DDBJ whole genome shotgun (WGS) entry which is preliminary data.</text>
</comment>
<dbReference type="AlphaFoldDB" id="A0A1L8MPG3"/>
<keyword evidence="5" id="KW-1185">Reference proteome</keyword>
<dbReference type="EMBL" id="LZDD01000001">
    <property type="protein sequence ID" value="OJF72612.1"/>
    <property type="molecule type" value="Genomic_DNA"/>
</dbReference>
<dbReference type="RefSeq" id="WP_071793296.1">
    <property type="nucleotide sequence ID" value="NZ_LZDD01000001.1"/>
</dbReference>
<evidence type="ECO:0000256" key="3">
    <source>
        <dbReference type="ARBA" id="ARBA00022729"/>
    </source>
</evidence>
<sequence length="343" mass="36993">MTDITDSTAKDLQVLVTDKNGQAVFSQLPTNRSISVTVDDKVQGYTLRTSQSGSTMAASFTAEGTGSVDPSYGIKPLDVYVRNQEGVGIEGKEVSLKDKNGNLISTLKSDENGLVHFTDKLMEGTYYSHYIGDQKYGETMPGISGTIYLDDSKIVENFTFTANILGKDGNTVSGKSVELYDITDSNPIKVSTLVSDSNGQAVFDGLALNRNYSVSVDGKNQGYTIQSSQAGIKKAATFFVEENGNQMPTNSTIPISVAIRNEDGEGISNQVVTLSNKQGKVVAELLSDKDGKATFSDNLMEGTFYTVKVNGVAMEELMPGNDVSIYLTNEQIQKNKTKILLII</sequence>
<keyword evidence="3" id="KW-0732">Signal</keyword>
<name>A0A1L8MPG3_9STRE</name>
<comment type="similarity">
    <text evidence="1">Belongs to the serine-aspartate repeat-containing protein (SDr) family.</text>
</comment>
<evidence type="ECO:0000313" key="5">
    <source>
        <dbReference type="Proteomes" id="UP000182015"/>
    </source>
</evidence>
<reference evidence="5" key="1">
    <citation type="submission" date="2016-06" db="EMBL/GenBank/DDBJ databases">
        <authorList>
            <person name="de Vries S.P.W."/>
            <person name="Hadjirin N.F."/>
            <person name="Lay E.M."/>
            <person name="Zadoks R.N."/>
            <person name="Peacock S.J."/>
            <person name="Parkhill J."/>
            <person name="Grant A.J."/>
            <person name="Mcdougall S."/>
            <person name="Holmes M.A."/>
        </authorList>
    </citation>
    <scope>NUCLEOTIDE SEQUENCE [LARGE SCALE GENOMIC DNA]</scope>
    <source>
        <strain evidence="5">NZ1587</strain>
    </source>
</reference>
<protein>
    <submittedName>
        <fullName evidence="4">Uncharacterized protein</fullName>
    </submittedName>
</protein>
<dbReference type="STRING" id="1856638.A9Q68_03430"/>
<evidence type="ECO:0000256" key="1">
    <source>
        <dbReference type="ARBA" id="ARBA00007257"/>
    </source>
</evidence>
<gene>
    <name evidence="4" type="ORF">A9Q68_03430</name>
</gene>
<dbReference type="OrthoDB" id="2217579at2"/>
<organism evidence="4 5">
    <name type="scientific">Streptococcus bovimastitidis</name>
    <dbReference type="NCBI Taxonomy" id="1856638"/>
    <lineage>
        <taxon>Bacteria</taxon>
        <taxon>Bacillati</taxon>
        <taxon>Bacillota</taxon>
        <taxon>Bacilli</taxon>
        <taxon>Lactobacillales</taxon>
        <taxon>Streptococcaceae</taxon>
        <taxon>Streptococcus</taxon>
    </lineage>
</organism>
<dbReference type="Proteomes" id="UP000182015">
    <property type="component" value="Unassembled WGS sequence"/>
</dbReference>
<dbReference type="Gene3D" id="2.60.40.10">
    <property type="entry name" value="Immunoglobulins"/>
    <property type="match status" value="3"/>
</dbReference>